<dbReference type="InterPro" id="IPR041611">
    <property type="entry name" value="SKICH"/>
</dbReference>
<dbReference type="eggNOG" id="ENOG502QQ1D">
    <property type="taxonomic scope" value="Eukaryota"/>
</dbReference>
<keyword evidence="3" id="KW-1185">Reference proteome</keyword>
<dbReference type="InParanoid" id="T1HI15"/>
<accession>T1HI15</accession>
<dbReference type="Proteomes" id="UP000015103">
    <property type="component" value="Unassembled WGS sequence"/>
</dbReference>
<dbReference type="InterPro" id="IPR051002">
    <property type="entry name" value="UBA_autophagy_assoc_protein"/>
</dbReference>
<dbReference type="EnsemblMetazoa" id="RPRC003688-RA">
    <property type="protein sequence ID" value="RPRC003688-PA"/>
    <property type="gene ID" value="RPRC003688"/>
</dbReference>
<reference evidence="2" key="1">
    <citation type="submission" date="2015-05" db="UniProtKB">
        <authorList>
            <consortium name="EnsemblMetazoa"/>
        </authorList>
    </citation>
    <scope>IDENTIFICATION</scope>
</reference>
<evidence type="ECO:0000313" key="3">
    <source>
        <dbReference type="Proteomes" id="UP000015103"/>
    </source>
</evidence>
<dbReference type="Pfam" id="PF17751">
    <property type="entry name" value="SKICH"/>
    <property type="match status" value="1"/>
</dbReference>
<proteinExistence type="predicted"/>
<sequence>MAEKSEDIEDMQSSLVSLDDFTHLSVDKYMTSSFTKSQYSQVIFHDLCDIYPTDSDIKCTYSLTDNVKPQAGDKIAIFKIGWLSVSDYITFVRAQVPENEENSILEVIFKAGTFPKKDNELYQLCYVTSGNVIAGASTPFSFRKPHESEFLAVEDPTDPGLVVFRSRVAQLQNDLDQQKRGLGVNVTSFLLKKILIYIFIIYMYILFFFVQQNQQKKSLEAKYDLLNDRFNILKKEFDKCEFELIASKEDNTQLLKKHEELITEKDEVQKNLEKTKNDLDLLRSLETELEAFKVKHQQVVDELEKQMHDLMKAEKEKYESKIANMEATLTESYNKNAQYEEELNKSKDEITSLMSHIQQLLFENKNLKGKPQIVEVVSEEAYENLKSEYDLKNKLIVELNKEKQILEGKIQEHNIASDNLMLEIGTLKYKLRELSEKHNAAMAESHLLGEKMKEADSVIDNMKKELDEQHNAMNKNPDGNQYLKCKEERDLYRAQFENLMVHHSKCDGKLHMQINELQMNHDLEKAELVKERTELHNKITELKNNAAGVSGKSSANYKDPASQLFEVISGACSHVQNVFEGKLNSPSNQQQTDNAEQNDDLEKQQLREKLKYLQQQKAELRENIVQEKHRLGELERILTETKEENAALKSRISVLEYELAMLKSTAGGAVSNSSSPAQSVITEQLDSLNKSIPIIMKFNDTVAEHRILEEKIQDEKKAKLILQSKVEFLLQEDAKMTNKLQEITVKYEQLVKEKELLIRNSNAESVEELQRVLEDNDTTISQLKAKLLESISERERMQKTINELRKELIGKISAETLSEYKNKVQELETQLAISVIVI</sequence>
<name>T1HI15_RHOPR</name>
<evidence type="ECO:0000313" key="2">
    <source>
        <dbReference type="EnsemblMetazoa" id="RPRC003688-PA"/>
    </source>
</evidence>
<dbReference type="PANTHER" id="PTHR31915:SF6">
    <property type="entry name" value="SKICH DOMAIN-CONTAINING PROTEIN"/>
    <property type="match status" value="1"/>
</dbReference>
<dbReference type="VEuPathDB" id="VectorBase:RPRC003688"/>
<dbReference type="PANTHER" id="PTHR31915">
    <property type="entry name" value="SKICH DOMAIN-CONTAINING PROTEIN"/>
    <property type="match status" value="1"/>
</dbReference>
<protein>
    <submittedName>
        <fullName evidence="2">SKICH domain-containing protein</fullName>
    </submittedName>
</protein>
<dbReference type="OMA" id="HNWASND"/>
<organism evidence="2 3">
    <name type="scientific">Rhodnius prolixus</name>
    <name type="common">Triatomid bug</name>
    <dbReference type="NCBI Taxonomy" id="13249"/>
    <lineage>
        <taxon>Eukaryota</taxon>
        <taxon>Metazoa</taxon>
        <taxon>Ecdysozoa</taxon>
        <taxon>Arthropoda</taxon>
        <taxon>Hexapoda</taxon>
        <taxon>Insecta</taxon>
        <taxon>Pterygota</taxon>
        <taxon>Neoptera</taxon>
        <taxon>Paraneoptera</taxon>
        <taxon>Hemiptera</taxon>
        <taxon>Heteroptera</taxon>
        <taxon>Panheteroptera</taxon>
        <taxon>Cimicomorpha</taxon>
        <taxon>Reduviidae</taxon>
        <taxon>Triatominae</taxon>
        <taxon>Rhodnius</taxon>
    </lineage>
</organism>
<dbReference type="AlphaFoldDB" id="T1HI15"/>
<keyword evidence="1" id="KW-0175">Coiled coil</keyword>
<dbReference type="STRING" id="13249.T1HI15"/>
<dbReference type="Gene3D" id="2.60.40.2840">
    <property type="match status" value="1"/>
</dbReference>
<dbReference type="EMBL" id="ACPB03014870">
    <property type="status" value="NOT_ANNOTATED_CDS"/>
    <property type="molecule type" value="Genomic_DNA"/>
</dbReference>
<evidence type="ECO:0000256" key="1">
    <source>
        <dbReference type="ARBA" id="ARBA00023054"/>
    </source>
</evidence>
<dbReference type="HOGENOM" id="CLU_339299_0_0_1"/>